<dbReference type="PRINTS" id="PR00792">
    <property type="entry name" value="PEPSIN"/>
</dbReference>
<evidence type="ECO:0000256" key="4">
    <source>
        <dbReference type="ARBA" id="ARBA00022801"/>
    </source>
</evidence>
<feature type="domain" description="Peptidase A1" evidence="7">
    <location>
        <begin position="1"/>
        <end position="161"/>
    </location>
</feature>
<evidence type="ECO:0000313" key="9">
    <source>
        <dbReference type="EMBL" id="CAE8706394.1"/>
    </source>
</evidence>
<keyword evidence="2 5" id="KW-0645">Protease</keyword>
<dbReference type="Proteomes" id="UP000626109">
    <property type="component" value="Unassembled WGS sequence"/>
</dbReference>
<dbReference type="OrthoDB" id="5839471at2759"/>
<keyword evidence="10" id="KW-1185">Reference proteome</keyword>
<dbReference type="GO" id="GO:0004190">
    <property type="term" value="F:aspartic-type endopeptidase activity"/>
    <property type="evidence" value="ECO:0007669"/>
    <property type="project" value="UniProtKB-KW"/>
</dbReference>
<dbReference type="AlphaFoldDB" id="A0A813EA49"/>
<dbReference type="InterPro" id="IPR001969">
    <property type="entry name" value="Aspartic_peptidase_AS"/>
</dbReference>
<dbReference type="PROSITE" id="PS51767">
    <property type="entry name" value="PEPTIDASE_A1"/>
    <property type="match status" value="1"/>
</dbReference>
<reference evidence="8" key="1">
    <citation type="submission" date="2021-02" db="EMBL/GenBank/DDBJ databases">
        <authorList>
            <person name="Dougan E. K."/>
            <person name="Rhodes N."/>
            <person name="Thang M."/>
            <person name="Chan C."/>
        </authorList>
    </citation>
    <scope>NUCLEOTIDE SEQUENCE</scope>
</reference>
<evidence type="ECO:0000313" key="10">
    <source>
        <dbReference type="Proteomes" id="UP000654075"/>
    </source>
</evidence>
<evidence type="ECO:0000256" key="6">
    <source>
        <dbReference type="SAM" id="Phobius"/>
    </source>
</evidence>
<evidence type="ECO:0000256" key="5">
    <source>
        <dbReference type="RuleBase" id="RU000454"/>
    </source>
</evidence>
<dbReference type="PANTHER" id="PTHR47966:SF51">
    <property type="entry name" value="BETA-SITE APP-CLEAVING ENZYME, ISOFORM A-RELATED"/>
    <property type="match status" value="1"/>
</dbReference>
<proteinExistence type="inferred from homology"/>
<dbReference type="Proteomes" id="UP000654075">
    <property type="component" value="Unassembled WGS sequence"/>
</dbReference>
<dbReference type="Pfam" id="PF00026">
    <property type="entry name" value="Asp"/>
    <property type="match status" value="1"/>
</dbReference>
<evidence type="ECO:0000256" key="2">
    <source>
        <dbReference type="ARBA" id="ARBA00022670"/>
    </source>
</evidence>
<keyword evidence="3 5" id="KW-0064">Aspartyl protease</keyword>
<accession>A0A813EA49</accession>
<organism evidence="8 10">
    <name type="scientific">Polarella glacialis</name>
    <name type="common">Dinoflagellate</name>
    <dbReference type="NCBI Taxonomy" id="89957"/>
    <lineage>
        <taxon>Eukaryota</taxon>
        <taxon>Sar</taxon>
        <taxon>Alveolata</taxon>
        <taxon>Dinophyceae</taxon>
        <taxon>Suessiales</taxon>
        <taxon>Suessiaceae</taxon>
        <taxon>Polarella</taxon>
    </lineage>
</organism>
<evidence type="ECO:0000256" key="3">
    <source>
        <dbReference type="ARBA" id="ARBA00022750"/>
    </source>
</evidence>
<dbReference type="InterPro" id="IPR033121">
    <property type="entry name" value="PEPTIDASE_A1"/>
</dbReference>
<protein>
    <recommendedName>
        <fullName evidence="7">Peptidase A1 domain-containing protein</fullName>
    </recommendedName>
</protein>
<keyword evidence="6" id="KW-0472">Membrane</keyword>
<feature type="transmembrane region" description="Helical" evidence="6">
    <location>
        <begin position="189"/>
        <end position="209"/>
    </location>
</feature>
<keyword evidence="6" id="KW-1133">Transmembrane helix</keyword>
<dbReference type="PROSITE" id="PS00141">
    <property type="entry name" value="ASP_PROTEASE"/>
    <property type="match status" value="1"/>
</dbReference>
<dbReference type="PANTHER" id="PTHR47966">
    <property type="entry name" value="BETA-SITE APP-CLEAVING ENZYME, ISOFORM A-RELATED"/>
    <property type="match status" value="1"/>
</dbReference>
<dbReference type="InterPro" id="IPR001461">
    <property type="entry name" value="Aspartic_peptidase_A1"/>
</dbReference>
<keyword evidence="4 5" id="KW-0378">Hydrolase</keyword>
<comment type="similarity">
    <text evidence="1 5">Belongs to the peptidase A1 family.</text>
</comment>
<name>A0A813EA49_POLGL</name>
<dbReference type="EMBL" id="CAJNNW010031193">
    <property type="protein sequence ID" value="CAE8706394.1"/>
    <property type="molecule type" value="Genomic_DNA"/>
</dbReference>
<sequence length="226" mass="24246">AAYWLIQLQISIKLEGSPAHGPSGLLLKEDIFGVLDSGTSLLAVPKELFVQLMSALFREETHDKCSFMLPGAEGQFICLCDEAKINPMTFSFHGLQGKVLDVTLTQDDLMVLAGRTAGGKALCRVGIMPSPSPLPFIILGDVFLRKVYAIHDFQHYQVTLVPESGTSALVSAAAPPELPEAPDYSISSFALTGSLAMAFAAVAALGAFLQRSVRSQELGEEVYVPF</sequence>
<feature type="non-terminal residue" evidence="8">
    <location>
        <position position="1"/>
    </location>
</feature>
<dbReference type="InterPro" id="IPR021109">
    <property type="entry name" value="Peptidase_aspartic_dom_sf"/>
</dbReference>
<evidence type="ECO:0000259" key="7">
    <source>
        <dbReference type="PROSITE" id="PS51767"/>
    </source>
</evidence>
<dbReference type="EMBL" id="CAJNNV010009945">
    <property type="protein sequence ID" value="CAE8597996.1"/>
    <property type="molecule type" value="Genomic_DNA"/>
</dbReference>
<dbReference type="SUPFAM" id="SSF50630">
    <property type="entry name" value="Acid proteases"/>
    <property type="match status" value="1"/>
</dbReference>
<comment type="caution">
    <text evidence="8">The sequence shown here is derived from an EMBL/GenBank/DDBJ whole genome shotgun (WGS) entry which is preliminary data.</text>
</comment>
<dbReference type="GO" id="GO:0006508">
    <property type="term" value="P:proteolysis"/>
    <property type="evidence" value="ECO:0007669"/>
    <property type="project" value="UniProtKB-KW"/>
</dbReference>
<dbReference type="Gene3D" id="2.40.70.10">
    <property type="entry name" value="Acid Proteases"/>
    <property type="match status" value="1"/>
</dbReference>
<gene>
    <name evidence="8" type="ORF">PGLA1383_LOCUS16412</name>
    <name evidence="9" type="ORF">PGLA2088_LOCUS34153</name>
</gene>
<keyword evidence="6" id="KW-0812">Transmembrane</keyword>
<evidence type="ECO:0000313" key="8">
    <source>
        <dbReference type="EMBL" id="CAE8597996.1"/>
    </source>
</evidence>
<evidence type="ECO:0000256" key="1">
    <source>
        <dbReference type="ARBA" id="ARBA00007447"/>
    </source>
</evidence>